<proteinExistence type="predicted"/>
<comment type="caution">
    <text evidence="1">The sequence shown here is derived from an EMBL/GenBank/DDBJ whole genome shotgun (WGS) entry which is preliminary data.</text>
</comment>
<gene>
    <name evidence="1" type="ORF">LCGC14_2124970</name>
</gene>
<organism evidence="1">
    <name type="scientific">marine sediment metagenome</name>
    <dbReference type="NCBI Taxonomy" id="412755"/>
    <lineage>
        <taxon>unclassified sequences</taxon>
        <taxon>metagenomes</taxon>
        <taxon>ecological metagenomes</taxon>
    </lineage>
</organism>
<protein>
    <submittedName>
        <fullName evidence="1">Uncharacterized protein</fullName>
    </submittedName>
</protein>
<name>A0A0F9EQA9_9ZZZZ</name>
<evidence type="ECO:0000313" key="1">
    <source>
        <dbReference type="EMBL" id="KKL68441.1"/>
    </source>
</evidence>
<sequence>MAAFTVNAVTTRGAWLIVDAFSTDVQVSTELLADKTGHEYLIKSISVEINDNDTWFKLFDDTTLKIGQVKPRTNNYYREYESPIRIDGAVNIQTESDKQIHITIGYKINKVKP</sequence>
<accession>A0A0F9EQA9</accession>
<dbReference type="EMBL" id="LAZR01026530">
    <property type="protein sequence ID" value="KKL68441.1"/>
    <property type="molecule type" value="Genomic_DNA"/>
</dbReference>
<reference evidence="1" key="1">
    <citation type="journal article" date="2015" name="Nature">
        <title>Complex archaea that bridge the gap between prokaryotes and eukaryotes.</title>
        <authorList>
            <person name="Spang A."/>
            <person name="Saw J.H."/>
            <person name="Jorgensen S.L."/>
            <person name="Zaremba-Niedzwiedzka K."/>
            <person name="Martijn J."/>
            <person name="Lind A.E."/>
            <person name="van Eijk R."/>
            <person name="Schleper C."/>
            <person name="Guy L."/>
            <person name="Ettema T.J."/>
        </authorList>
    </citation>
    <scope>NUCLEOTIDE SEQUENCE</scope>
</reference>
<dbReference type="AlphaFoldDB" id="A0A0F9EQA9"/>